<feature type="transmembrane region" description="Helical" evidence="1">
    <location>
        <begin position="116"/>
        <end position="137"/>
    </location>
</feature>
<dbReference type="Proteomes" id="UP000054911">
    <property type="component" value="Unassembled WGS sequence"/>
</dbReference>
<proteinExistence type="predicted"/>
<feature type="transmembrane region" description="Helical" evidence="1">
    <location>
        <begin position="88"/>
        <end position="104"/>
    </location>
</feature>
<gene>
    <name evidence="2" type="ORF">AWB80_03807</name>
</gene>
<evidence type="ECO:0000313" key="3">
    <source>
        <dbReference type="Proteomes" id="UP000054911"/>
    </source>
</evidence>
<feature type="transmembrane region" description="Helical" evidence="1">
    <location>
        <begin position="337"/>
        <end position="355"/>
    </location>
</feature>
<feature type="transmembrane region" description="Helical" evidence="1">
    <location>
        <begin position="13"/>
        <end position="39"/>
    </location>
</feature>
<evidence type="ECO:0008006" key="4">
    <source>
        <dbReference type="Google" id="ProtNLM"/>
    </source>
</evidence>
<feature type="transmembrane region" description="Helical" evidence="1">
    <location>
        <begin position="260"/>
        <end position="278"/>
    </location>
</feature>
<feature type="transmembrane region" description="Helical" evidence="1">
    <location>
        <begin position="144"/>
        <end position="162"/>
    </location>
</feature>
<evidence type="ECO:0000313" key="2">
    <source>
        <dbReference type="EMBL" id="SAK71335.1"/>
    </source>
</evidence>
<keyword evidence="1" id="KW-1133">Transmembrane helix</keyword>
<name>A0A158BMQ3_9BURK</name>
<keyword evidence="1" id="KW-0812">Transmembrane</keyword>
<comment type="caution">
    <text evidence="2">The sequence shown here is derived from an EMBL/GenBank/DDBJ whole genome shotgun (WGS) entry which is preliminary data.</text>
</comment>
<reference evidence="2" key="1">
    <citation type="submission" date="2016-01" db="EMBL/GenBank/DDBJ databases">
        <authorList>
            <person name="Peeters C."/>
        </authorList>
    </citation>
    <scope>NUCLEOTIDE SEQUENCE [LARGE SCALE GENOMIC DNA]</scope>
    <source>
        <strain evidence="2">LMG 29323</strain>
    </source>
</reference>
<feature type="transmembrane region" description="Helical" evidence="1">
    <location>
        <begin position="285"/>
        <end position="304"/>
    </location>
</feature>
<feature type="transmembrane region" description="Helical" evidence="1">
    <location>
        <begin position="209"/>
        <end position="228"/>
    </location>
</feature>
<feature type="transmembrane region" description="Helical" evidence="1">
    <location>
        <begin position="310"/>
        <end position="330"/>
    </location>
</feature>
<organism evidence="2 3">
    <name type="scientific">Caballeronia pedi</name>
    <dbReference type="NCBI Taxonomy" id="1777141"/>
    <lineage>
        <taxon>Bacteria</taxon>
        <taxon>Pseudomonadati</taxon>
        <taxon>Pseudomonadota</taxon>
        <taxon>Betaproteobacteria</taxon>
        <taxon>Burkholderiales</taxon>
        <taxon>Burkholderiaceae</taxon>
        <taxon>Caballeronia</taxon>
    </lineage>
</organism>
<evidence type="ECO:0000256" key="1">
    <source>
        <dbReference type="SAM" id="Phobius"/>
    </source>
</evidence>
<feature type="transmembrane region" description="Helical" evidence="1">
    <location>
        <begin position="168"/>
        <end position="197"/>
    </location>
</feature>
<accession>A0A158BMQ3</accession>
<dbReference type="RefSeq" id="WP_061176210.1">
    <property type="nucleotide sequence ID" value="NZ_FCOE02000011.1"/>
</dbReference>
<protein>
    <recommendedName>
        <fullName evidence="4">Glycosyltransferase RgtA/B/C/D-like domain-containing protein</fullName>
    </recommendedName>
</protein>
<dbReference type="EMBL" id="FCOE02000011">
    <property type="protein sequence ID" value="SAK71335.1"/>
    <property type="molecule type" value="Genomic_DNA"/>
</dbReference>
<sequence>MVSGNKVEPFKKALVYSSIVICVLVFAAYLTIIGHSYFFQDDFYFWPRYSTLEFHHLFNPKGNFGRPVTRDLYFFLTSHILGKDPANFFYLNLAVIAGVCWFIYRTLREFSIDPYVAATAAAVYFYMAPTVPHALWISNSQHTVAHLFSFWFIALMIGGINAGKPRLVSAAIVFLLAVFSNVSSLFAVVFVGVYVLLRNHRTAIPQFGRLIVFLGALTSVTVAWSLAISHNAPVVYKLDLSLEHSLIGAQFYDELLRAGMIGRGYWLLFIAVIALVALNIRRTYLLTLPLLAAFGTAFGMLFFLSDQRTLGYMAIPYILFALMLFGNFAMPAFRAREIRSFALIGLSFVFVFYSIENGAPQRESFMDSPYGSGIRELQTAVKNVPITKDTAFCFAPSIPSPEEANTSPFWLVLGVGRAFWLIDYGDQYKRQFLFYKDAKCSMPDAVHVTVSKRNATLAVTSIQGPESAGFPARQLQGALEHSR</sequence>
<dbReference type="AlphaFoldDB" id="A0A158BMQ3"/>
<keyword evidence="3" id="KW-1185">Reference proteome</keyword>
<keyword evidence="1" id="KW-0472">Membrane</keyword>